<reference evidence="3" key="2">
    <citation type="submission" date="2025-09" db="UniProtKB">
        <authorList>
            <consortium name="Ensembl"/>
        </authorList>
    </citation>
    <scope>IDENTIFICATION</scope>
</reference>
<feature type="domain" description="Ribosomal RNA large subunit methyltransferase K/L-like methyltransferase" evidence="2">
    <location>
        <begin position="121"/>
        <end position="263"/>
    </location>
</feature>
<feature type="compositionally biased region" description="Polar residues" evidence="1">
    <location>
        <begin position="281"/>
        <end position="303"/>
    </location>
</feature>
<dbReference type="SUPFAM" id="SSF53335">
    <property type="entry name" value="S-adenosyl-L-methionine-dependent methyltransferases"/>
    <property type="match status" value="1"/>
</dbReference>
<sequence>MQPANKSTEEEETDCNAVAVMIRHLYCTAGAGMEELLAEEVQHKLCATQVEQIPGRVFFCSNADLQTVTQLKSAERLFILLRKAEPISLPNNPGVNDREFTSVNLRSNAVCVFFRHPLSSRSYMKHNGLRSTIAWAMSSLCPKKLNDCVILDPMCGVGAVLLEAAQEYSNAVFLGMDTDLSQLQKAAENVKASGMEGKVQLLQSSAMEIPLADGAVDAVLCDVPFGRKFSCSSDMPTALPRLLREMERVLCVGGHLVLLLSLQLSAQLKKTICTHEHNQNVNSLDTNNLDTDPSNTHNESTDTPKPLMFYKSSSEMSNSPLLINSLQAQRTHRVSLGSTDAFIHTYTKIKTQTLSL</sequence>
<dbReference type="InterPro" id="IPR029063">
    <property type="entry name" value="SAM-dependent_MTases_sf"/>
</dbReference>
<dbReference type="PANTHER" id="PTHR14911">
    <property type="entry name" value="THUMP DOMAIN-CONTAINING"/>
    <property type="match status" value="1"/>
</dbReference>
<reference evidence="3" key="1">
    <citation type="submission" date="2025-08" db="UniProtKB">
        <authorList>
            <consortium name="Ensembl"/>
        </authorList>
    </citation>
    <scope>IDENTIFICATION</scope>
</reference>
<protein>
    <submittedName>
        <fullName evidence="3">THUMP domain-containing protein 2-like</fullName>
    </submittedName>
</protein>
<gene>
    <name evidence="3" type="primary">thumpd2</name>
</gene>
<dbReference type="Ensembl" id="ENSSGRT00000017850.1">
    <property type="protein sequence ID" value="ENSSGRP00000016500.1"/>
    <property type="gene ID" value="ENSSGRG00000010077.1"/>
</dbReference>
<dbReference type="FunCoup" id="A0A672L066">
    <property type="interactions" value="553"/>
</dbReference>
<dbReference type="CDD" id="cd02440">
    <property type="entry name" value="AdoMet_MTases"/>
    <property type="match status" value="1"/>
</dbReference>
<evidence type="ECO:0000256" key="1">
    <source>
        <dbReference type="SAM" id="MobiDB-lite"/>
    </source>
</evidence>
<dbReference type="AlphaFoldDB" id="A0A672L066"/>
<dbReference type="Gene3D" id="3.40.50.150">
    <property type="entry name" value="Vaccinia Virus protein VP39"/>
    <property type="match status" value="1"/>
</dbReference>
<dbReference type="PANTHER" id="PTHR14911:SF1">
    <property type="entry name" value="THUMP DOMAIN-CONTAINING PROTEIN 2"/>
    <property type="match status" value="1"/>
</dbReference>
<feature type="region of interest" description="Disordered" evidence="1">
    <location>
        <begin position="281"/>
        <end position="304"/>
    </location>
</feature>
<keyword evidence="4" id="KW-1185">Reference proteome</keyword>
<proteinExistence type="predicted"/>
<dbReference type="CDD" id="cd11715">
    <property type="entry name" value="THUMP_AdoMetMT"/>
    <property type="match status" value="1"/>
</dbReference>
<evidence type="ECO:0000313" key="3">
    <source>
        <dbReference type="Ensembl" id="ENSSGRP00000016500.1"/>
    </source>
</evidence>
<dbReference type="InterPro" id="IPR000241">
    <property type="entry name" value="RlmKL-like_Mtase"/>
</dbReference>
<dbReference type="GO" id="GO:0030488">
    <property type="term" value="P:tRNA methylation"/>
    <property type="evidence" value="ECO:0007669"/>
    <property type="project" value="TreeGrafter"/>
</dbReference>
<dbReference type="InParanoid" id="A0A672L066"/>
<organism evidence="3 4">
    <name type="scientific">Sinocyclocheilus grahami</name>
    <name type="common">Dianchi golden-line fish</name>
    <name type="synonym">Barbus grahami</name>
    <dbReference type="NCBI Taxonomy" id="75366"/>
    <lineage>
        <taxon>Eukaryota</taxon>
        <taxon>Metazoa</taxon>
        <taxon>Chordata</taxon>
        <taxon>Craniata</taxon>
        <taxon>Vertebrata</taxon>
        <taxon>Euteleostomi</taxon>
        <taxon>Actinopterygii</taxon>
        <taxon>Neopterygii</taxon>
        <taxon>Teleostei</taxon>
        <taxon>Ostariophysi</taxon>
        <taxon>Cypriniformes</taxon>
        <taxon>Cyprinidae</taxon>
        <taxon>Cyprininae</taxon>
        <taxon>Sinocyclocheilus</taxon>
    </lineage>
</organism>
<dbReference type="Pfam" id="PF01170">
    <property type="entry name" value="UPF0020"/>
    <property type="match status" value="1"/>
</dbReference>
<dbReference type="GO" id="GO:0016423">
    <property type="term" value="F:tRNA (guanine) methyltransferase activity"/>
    <property type="evidence" value="ECO:0007669"/>
    <property type="project" value="TreeGrafter"/>
</dbReference>
<dbReference type="Proteomes" id="UP000472262">
    <property type="component" value="Unassembled WGS sequence"/>
</dbReference>
<accession>A0A672L066</accession>
<dbReference type="GO" id="GO:0043527">
    <property type="term" value="C:tRNA methyltransferase complex"/>
    <property type="evidence" value="ECO:0007669"/>
    <property type="project" value="UniProtKB-ARBA"/>
</dbReference>
<name>A0A672L066_SINGR</name>
<evidence type="ECO:0000259" key="2">
    <source>
        <dbReference type="Pfam" id="PF01170"/>
    </source>
</evidence>
<evidence type="ECO:0000313" key="4">
    <source>
        <dbReference type="Proteomes" id="UP000472262"/>
    </source>
</evidence>